<protein>
    <submittedName>
        <fullName evidence="3">Uncharacterized protein</fullName>
    </submittedName>
</protein>
<comment type="caution">
    <text evidence="3">The sequence shown here is derived from an EMBL/GenBank/DDBJ whole genome shotgun (WGS) entry which is preliminary data.</text>
</comment>
<sequence>MNALLAGLLAVPALVLGAPGPTVEVDRADVRPGDTVTVDLAAWPAGNVLIELCGNGGVRGSADCAVAAAATTHVNEQGRATAMVTIVKPPIGCPCVISARPVGGGRARTVPVNIEGVPTLTAAQRRRASAGPALDLTVSEVRVSGGGPSAAWLGGPAERTVTFTVRNTGKAPVTDPPLTLAAGRGPEPTGIVDAPEIGTLAPGQERTFNVRVELPGPAFGRYTVVGELTGVDRPVRFTAHTSSYPWGLPILLALAVPATVVRELTGKGGRRRPARRADAAASPARTAVLPLPAGGAAGAGGGPVSMNEVVAANIGQWRRVRNLSREALADALTSVTGRSWTAGLVESAETSTPPHRFDADELLAFSRALDVPVPALLLPPPELMAPAGAQKDGAPGNSSPEKSAPENSAPKRGVLKKGSPKKPA</sequence>
<dbReference type="GO" id="GO:0003677">
    <property type="term" value="F:DNA binding"/>
    <property type="evidence" value="ECO:0007669"/>
    <property type="project" value="InterPro"/>
</dbReference>
<keyword evidence="2" id="KW-0732">Signal</keyword>
<dbReference type="OrthoDB" id="3354587at2"/>
<accession>A0A543IDS6</accession>
<evidence type="ECO:0000313" key="3">
    <source>
        <dbReference type="EMBL" id="TQM68727.1"/>
    </source>
</evidence>
<feature type="region of interest" description="Disordered" evidence="1">
    <location>
        <begin position="379"/>
        <end position="424"/>
    </location>
</feature>
<dbReference type="Proteomes" id="UP000316706">
    <property type="component" value="Unassembled WGS sequence"/>
</dbReference>
<evidence type="ECO:0000313" key="4">
    <source>
        <dbReference type="Proteomes" id="UP000316706"/>
    </source>
</evidence>
<evidence type="ECO:0000256" key="1">
    <source>
        <dbReference type="SAM" id="MobiDB-lite"/>
    </source>
</evidence>
<organism evidence="3 4">
    <name type="scientific">Actinomadura hallensis</name>
    <dbReference type="NCBI Taxonomy" id="337895"/>
    <lineage>
        <taxon>Bacteria</taxon>
        <taxon>Bacillati</taxon>
        <taxon>Actinomycetota</taxon>
        <taxon>Actinomycetes</taxon>
        <taxon>Streptosporangiales</taxon>
        <taxon>Thermomonosporaceae</taxon>
        <taxon>Actinomadura</taxon>
    </lineage>
</organism>
<dbReference type="GO" id="GO:0005975">
    <property type="term" value="P:carbohydrate metabolic process"/>
    <property type="evidence" value="ECO:0007669"/>
    <property type="project" value="UniProtKB-ARBA"/>
</dbReference>
<evidence type="ECO:0000256" key="2">
    <source>
        <dbReference type="SAM" id="SignalP"/>
    </source>
</evidence>
<dbReference type="Gene3D" id="2.60.40.10">
    <property type="entry name" value="Immunoglobulins"/>
    <property type="match status" value="1"/>
</dbReference>
<dbReference type="EMBL" id="VFPO01000001">
    <property type="protein sequence ID" value="TQM68727.1"/>
    <property type="molecule type" value="Genomic_DNA"/>
</dbReference>
<feature type="chain" id="PRO_5039064301" evidence="2">
    <location>
        <begin position="18"/>
        <end position="424"/>
    </location>
</feature>
<feature type="signal peptide" evidence="2">
    <location>
        <begin position="1"/>
        <end position="17"/>
    </location>
</feature>
<dbReference type="AlphaFoldDB" id="A0A543IDS6"/>
<proteinExistence type="predicted"/>
<keyword evidence="4" id="KW-1185">Reference proteome</keyword>
<dbReference type="Gene3D" id="1.10.260.40">
    <property type="entry name" value="lambda repressor-like DNA-binding domains"/>
    <property type="match status" value="1"/>
</dbReference>
<gene>
    <name evidence="3" type="ORF">FHX41_2383</name>
</gene>
<dbReference type="RefSeq" id="WP_141968379.1">
    <property type="nucleotide sequence ID" value="NZ_VFPO01000001.1"/>
</dbReference>
<dbReference type="InterPro" id="IPR013783">
    <property type="entry name" value="Ig-like_fold"/>
</dbReference>
<reference evidence="3 4" key="1">
    <citation type="submission" date="2019-06" db="EMBL/GenBank/DDBJ databases">
        <title>Sequencing the genomes of 1000 actinobacteria strains.</title>
        <authorList>
            <person name="Klenk H.-P."/>
        </authorList>
    </citation>
    <scope>NUCLEOTIDE SEQUENCE [LARGE SCALE GENOMIC DNA]</scope>
    <source>
        <strain evidence="3 4">DSM 45043</strain>
    </source>
</reference>
<dbReference type="InterPro" id="IPR010982">
    <property type="entry name" value="Lambda_DNA-bd_dom_sf"/>
</dbReference>
<name>A0A543IDS6_9ACTN</name>
<feature type="compositionally biased region" description="Basic residues" evidence="1">
    <location>
        <begin position="413"/>
        <end position="424"/>
    </location>
</feature>